<dbReference type="PANTHER" id="PTHR24329:SF543">
    <property type="entry name" value="FI01017P-RELATED"/>
    <property type="match status" value="1"/>
</dbReference>
<keyword evidence="4 6" id="KW-0371">Homeobox</keyword>
<evidence type="ECO:0000256" key="5">
    <source>
        <dbReference type="ARBA" id="ARBA00023242"/>
    </source>
</evidence>
<proteinExistence type="predicted"/>
<dbReference type="PANTHER" id="PTHR24329">
    <property type="entry name" value="HOMEOBOX PROTEIN ARISTALESS"/>
    <property type="match status" value="1"/>
</dbReference>
<dbReference type="RefSeq" id="XP_030756771.1">
    <property type="nucleotide sequence ID" value="XM_030900911.1"/>
</dbReference>
<evidence type="ECO:0000256" key="6">
    <source>
        <dbReference type="PROSITE-ProRule" id="PRU00108"/>
    </source>
</evidence>
<organism evidence="10 12">
    <name type="scientific">Sitophilus oryzae</name>
    <name type="common">Rice weevil</name>
    <name type="synonym">Curculio oryzae</name>
    <dbReference type="NCBI Taxonomy" id="7048"/>
    <lineage>
        <taxon>Eukaryota</taxon>
        <taxon>Metazoa</taxon>
        <taxon>Ecdysozoa</taxon>
        <taxon>Arthropoda</taxon>
        <taxon>Hexapoda</taxon>
        <taxon>Insecta</taxon>
        <taxon>Pterygota</taxon>
        <taxon>Neoptera</taxon>
        <taxon>Endopterygota</taxon>
        <taxon>Coleoptera</taxon>
        <taxon>Polyphaga</taxon>
        <taxon>Cucujiformia</taxon>
        <taxon>Curculionidae</taxon>
        <taxon>Dryophthorinae</taxon>
        <taxon>Sitophilus</taxon>
    </lineage>
</organism>
<evidence type="ECO:0000313" key="10">
    <source>
        <dbReference type="Proteomes" id="UP000504635"/>
    </source>
</evidence>
<sequence>MFNFDSSHAVTSECDVADPGYNGLKGFEAQGNARHFTVNNLLRLGHKRRTSDDAESEDFNTNDKLNKKPRRNRTTFTTAQLAALEKVFEKTHYPDAFVREDLASKVSLSEARVQVWFQNRRAKFRRNERSLCLQTNSPSKLSSSSPSPVGVPLIADAHNMEKTSFHYQTHSSHNGSDFQYIMPWKCAYPQYNHENIYSNNVNSQNCGLFSSNPFSYSGLGGNAVCNRLDVSSFRYRQDYNL</sequence>
<feature type="domain" description="Homeobox" evidence="9">
    <location>
        <begin position="67"/>
        <end position="127"/>
    </location>
</feature>
<comment type="subcellular location">
    <subcellularLocation>
        <location evidence="1 6 7">Nucleus</location>
    </subcellularLocation>
</comment>
<feature type="DNA-binding region" description="Homeobox" evidence="6">
    <location>
        <begin position="69"/>
        <end position="128"/>
    </location>
</feature>
<dbReference type="InterPro" id="IPR017970">
    <property type="entry name" value="Homeobox_CS"/>
</dbReference>
<keyword evidence="5 6" id="KW-0539">Nucleus</keyword>
<evidence type="ECO:0000256" key="8">
    <source>
        <dbReference type="SAM" id="MobiDB-lite"/>
    </source>
</evidence>
<dbReference type="InterPro" id="IPR009057">
    <property type="entry name" value="Homeodomain-like_sf"/>
</dbReference>
<dbReference type="SMART" id="SM00389">
    <property type="entry name" value="HOX"/>
    <property type="match status" value="1"/>
</dbReference>
<evidence type="ECO:0000313" key="12">
    <source>
        <dbReference type="RefSeq" id="XP_030756770.1"/>
    </source>
</evidence>
<dbReference type="Gene3D" id="1.10.10.60">
    <property type="entry name" value="Homeodomain-like"/>
    <property type="match status" value="1"/>
</dbReference>
<evidence type="ECO:0000313" key="11">
    <source>
        <dbReference type="RefSeq" id="XP_030756769.1"/>
    </source>
</evidence>
<dbReference type="InterPro" id="IPR050649">
    <property type="entry name" value="Paired_Homeobox_TFs"/>
</dbReference>
<evidence type="ECO:0000313" key="13">
    <source>
        <dbReference type="RefSeq" id="XP_030756771.1"/>
    </source>
</evidence>
<dbReference type="GO" id="GO:0000977">
    <property type="term" value="F:RNA polymerase II transcription regulatory region sequence-specific DNA binding"/>
    <property type="evidence" value="ECO:0007669"/>
    <property type="project" value="TreeGrafter"/>
</dbReference>
<dbReference type="Pfam" id="PF00046">
    <property type="entry name" value="Homeodomain"/>
    <property type="match status" value="1"/>
</dbReference>
<name>A0A6J2Y180_SITOR</name>
<dbReference type="FunFam" id="1.10.10.60:FF:000066">
    <property type="entry name" value="Paired mesoderm homeobox protein 1"/>
    <property type="match status" value="1"/>
</dbReference>
<evidence type="ECO:0000256" key="7">
    <source>
        <dbReference type="RuleBase" id="RU000682"/>
    </source>
</evidence>
<evidence type="ECO:0000256" key="3">
    <source>
        <dbReference type="ARBA" id="ARBA00023125"/>
    </source>
</evidence>
<evidence type="ECO:0000259" key="9">
    <source>
        <dbReference type="PROSITE" id="PS50071"/>
    </source>
</evidence>
<accession>A0A6J2Y180</accession>
<dbReference type="PROSITE" id="PS50071">
    <property type="entry name" value="HOMEOBOX_2"/>
    <property type="match status" value="1"/>
</dbReference>
<dbReference type="CDD" id="cd00086">
    <property type="entry name" value="homeodomain"/>
    <property type="match status" value="1"/>
</dbReference>
<dbReference type="SUPFAM" id="SSF46689">
    <property type="entry name" value="Homeodomain-like"/>
    <property type="match status" value="1"/>
</dbReference>
<dbReference type="GeneID" id="115882697"/>
<dbReference type="InterPro" id="IPR001356">
    <property type="entry name" value="HD"/>
</dbReference>
<dbReference type="GO" id="GO:0005634">
    <property type="term" value="C:nucleus"/>
    <property type="evidence" value="ECO:0007669"/>
    <property type="project" value="UniProtKB-SubCell"/>
</dbReference>
<dbReference type="KEGG" id="soy:115882697"/>
<evidence type="ECO:0000313" key="14">
    <source>
        <dbReference type="RefSeq" id="XP_030756772.1"/>
    </source>
</evidence>
<dbReference type="GO" id="GO:0000981">
    <property type="term" value="F:DNA-binding transcription factor activity, RNA polymerase II-specific"/>
    <property type="evidence" value="ECO:0007669"/>
    <property type="project" value="InterPro"/>
</dbReference>
<evidence type="ECO:0000256" key="2">
    <source>
        <dbReference type="ARBA" id="ARBA00022473"/>
    </source>
</evidence>
<evidence type="ECO:0000256" key="1">
    <source>
        <dbReference type="ARBA" id="ARBA00004123"/>
    </source>
</evidence>
<keyword evidence="3 6" id="KW-0238">DNA-binding</keyword>
<dbReference type="RefSeq" id="XP_030756772.1">
    <property type="nucleotide sequence ID" value="XM_030900912.1"/>
</dbReference>
<dbReference type="AlphaFoldDB" id="A0A6J2Y180"/>
<evidence type="ECO:0000256" key="4">
    <source>
        <dbReference type="ARBA" id="ARBA00023155"/>
    </source>
</evidence>
<dbReference type="RefSeq" id="XP_030756769.1">
    <property type="nucleotide sequence ID" value="XM_030900909.1"/>
</dbReference>
<feature type="region of interest" description="Disordered" evidence="8">
    <location>
        <begin position="49"/>
        <end position="71"/>
    </location>
</feature>
<keyword evidence="2" id="KW-0217">Developmental protein</keyword>
<dbReference type="Proteomes" id="UP000504635">
    <property type="component" value="Unplaced"/>
</dbReference>
<dbReference type="RefSeq" id="XP_030756770.1">
    <property type="nucleotide sequence ID" value="XM_030900910.1"/>
</dbReference>
<gene>
    <name evidence="11 12 13 14" type="primary">LOC115882697</name>
</gene>
<dbReference type="PROSITE" id="PS00027">
    <property type="entry name" value="HOMEOBOX_1"/>
    <property type="match status" value="1"/>
</dbReference>
<keyword evidence="10" id="KW-1185">Reference proteome</keyword>
<protein>
    <submittedName>
        <fullName evidence="11 12">Retinal homeobox protein Rax-like</fullName>
    </submittedName>
</protein>
<dbReference type="OrthoDB" id="6159439at2759"/>
<reference evidence="11 12" key="1">
    <citation type="submission" date="2025-04" db="UniProtKB">
        <authorList>
            <consortium name="RefSeq"/>
        </authorList>
    </citation>
    <scope>IDENTIFICATION</scope>
    <source>
        <tissue evidence="11 12">Gonads</tissue>
    </source>
</reference>